<dbReference type="SUPFAM" id="SSF46785">
    <property type="entry name" value="Winged helix' DNA-binding domain"/>
    <property type="match status" value="1"/>
</dbReference>
<comment type="caution">
    <text evidence="6">The sequence shown here is derived from an EMBL/GenBank/DDBJ whole genome shotgun (WGS) entry which is preliminary data.</text>
</comment>
<evidence type="ECO:0000256" key="2">
    <source>
        <dbReference type="ARBA" id="ARBA00023125"/>
    </source>
</evidence>
<protein>
    <submittedName>
        <fullName evidence="6">DNA-binding MarR family transcriptional regulator</fullName>
    </submittedName>
</protein>
<dbReference type="PANTHER" id="PTHR33164:SF43">
    <property type="entry name" value="HTH-TYPE TRANSCRIPTIONAL REPRESSOR YETL"/>
    <property type="match status" value="1"/>
</dbReference>
<keyword evidence="7" id="KW-1185">Reference proteome</keyword>
<proteinExistence type="predicted"/>
<dbReference type="Proteomes" id="UP000523000">
    <property type="component" value="Unassembled WGS sequence"/>
</dbReference>
<evidence type="ECO:0000259" key="5">
    <source>
        <dbReference type="PROSITE" id="PS50995"/>
    </source>
</evidence>
<dbReference type="InterPro" id="IPR036388">
    <property type="entry name" value="WH-like_DNA-bd_sf"/>
</dbReference>
<dbReference type="GO" id="GO:0006950">
    <property type="term" value="P:response to stress"/>
    <property type="evidence" value="ECO:0007669"/>
    <property type="project" value="TreeGrafter"/>
</dbReference>
<dbReference type="SMART" id="SM00347">
    <property type="entry name" value="HTH_MARR"/>
    <property type="match status" value="1"/>
</dbReference>
<keyword evidence="1" id="KW-0805">Transcription regulation</keyword>
<keyword evidence="2 6" id="KW-0238">DNA-binding</keyword>
<organism evidence="6 7">
    <name type="scientific">Paeniglutamicibacter cryotolerans</name>
    <dbReference type="NCBI Taxonomy" id="670079"/>
    <lineage>
        <taxon>Bacteria</taxon>
        <taxon>Bacillati</taxon>
        <taxon>Actinomycetota</taxon>
        <taxon>Actinomycetes</taxon>
        <taxon>Micrococcales</taxon>
        <taxon>Micrococcaceae</taxon>
        <taxon>Paeniglutamicibacter</taxon>
    </lineage>
</organism>
<dbReference type="PANTHER" id="PTHR33164">
    <property type="entry name" value="TRANSCRIPTIONAL REGULATOR, MARR FAMILY"/>
    <property type="match status" value="1"/>
</dbReference>
<dbReference type="GO" id="GO:0003700">
    <property type="term" value="F:DNA-binding transcription factor activity"/>
    <property type="evidence" value="ECO:0007669"/>
    <property type="project" value="InterPro"/>
</dbReference>
<gene>
    <name evidence="6" type="ORF">E9229_000218</name>
</gene>
<name>A0A839QEI1_9MICC</name>
<feature type="region of interest" description="Disordered" evidence="4">
    <location>
        <begin position="149"/>
        <end position="171"/>
    </location>
</feature>
<evidence type="ECO:0000313" key="7">
    <source>
        <dbReference type="Proteomes" id="UP000523000"/>
    </source>
</evidence>
<dbReference type="AlphaFoldDB" id="A0A839QEI1"/>
<dbReference type="EMBL" id="JACHVS010000001">
    <property type="protein sequence ID" value="MBB2994027.1"/>
    <property type="molecule type" value="Genomic_DNA"/>
</dbReference>
<evidence type="ECO:0000256" key="1">
    <source>
        <dbReference type="ARBA" id="ARBA00023015"/>
    </source>
</evidence>
<evidence type="ECO:0000256" key="3">
    <source>
        <dbReference type="ARBA" id="ARBA00023163"/>
    </source>
</evidence>
<keyword evidence="3" id="KW-0804">Transcription</keyword>
<dbReference type="GO" id="GO:0003677">
    <property type="term" value="F:DNA binding"/>
    <property type="evidence" value="ECO:0007669"/>
    <property type="project" value="UniProtKB-KW"/>
</dbReference>
<dbReference type="PROSITE" id="PS50995">
    <property type="entry name" value="HTH_MARR_2"/>
    <property type="match status" value="1"/>
</dbReference>
<dbReference type="PROSITE" id="PS01117">
    <property type="entry name" value="HTH_MARR_1"/>
    <property type="match status" value="1"/>
</dbReference>
<dbReference type="Gene3D" id="1.10.10.10">
    <property type="entry name" value="Winged helix-like DNA-binding domain superfamily/Winged helix DNA-binding domain"/>
    <property type="match status" value="1"/>
</dbReference>
<sequence length="171" mass="17680">MQQREFAGELDAAAAAVRALVRVSRLLERSLEELSLPHYRVLAALSTGEELASRVAARLALGRPAVSAAVASLAERGLLVRVDVAGDQRTVALRLTAAGWETLARADAAMSGELRVLAAKTADPEGLFETIGLLNEAVSATYAERRAGHTGIKPGTAAAAASSTRGGPAEP</sequence>
<dbReference type="InterPro" id="IPR023187">
    <property type="entry name" value="Tscrpt_reg_MarR-type_CS"/>
</dbReference>
<dbReference type="InterPro" id="IPR036390">
    <property type="entry name" value="WH_DNA-bd_sf"/>
</dbReference>
<dbReference type="InterPro" id="IPR039422">
    <property type="entry name" value="MarR/SlyA-like"/>
</dbReference>
<dbReference type="InterPro" id="IPR000835">
    <property type="entry name" value="HTH_MarR-typ"/>
</dbReference>
<evidence type="ECO:0000313" key="6">
    <source>
        <dbReference type="EMBL" id="MBB2994027.1"/>
    </source>
</evidence>
<dbReference type="Pfam" id="PF12802">
    <property type="entry name" value="MarR_2"/>
    <property type="match status" value="1"/>
</dbReference>
<feature type="domain" description="HTH marR-type" evidence="5">
    <location>
        <begin position="3"/>
        <end position="136"/>
    </location>
</feature>
<evidence type="ECO:0000256" key="4">
    <source>
        <dbReference type="SAM" id="MobiDB-lite"/>
    </source>
</evidence>
<feature type="compositionally biased region" description="Low complexity" evidence="4">
    <location>
        <begin position="154"/>
        <end position="171"/>
    </location>
</feature>
<accession>A0A839QEI1</accession>
<reference evidence="6 7" key="1">
    <citation type="submission" date="2020-08" db="EMBL/GenBank/DDBJ databases">
        <title>Sequencing the genomes of 1000 actinobacteria strains.</title>
        <authorList>
            <person name="Klenk H.-P."/>
        </authorList>
    </citation>
    <scope>NUCLEOTIDE SEQUENCE [LARGE SCALE GENOMIC DNA]</scope>
    <source>
        <strain evidence="6 7">DSM 22826</strain>
    </source>
</reference>